<evidence type="ECO:0000313" key="2">
    <source>
        <dbReference type="EMBL" id="KAE9204240.1"/>
    </source>
</evidence>
<dbReference type="Proteomes" id="UP000460718">
    <property type="component" value="Unassembled WGS sequence"/>
</dbReference>
<proteinExistence type="predicted"/>
<sequence length="71" mass="7503">MITSIPGNNGFLLCRPAAVPTDAARLLNCPDNRQHVYQTPLMPGSVGIAGPAVLARCLDQETSRGPRSSDL</sequence>
<protein>
    <submittedName>
        <fullName evidence="2">Uncharacterized protein</fullName>
    </submittedName>
</protein>
<reference evidence="2 3" key="1">
    <citation type="submission" date="2018-08" db="EMBL/GenBank/DDBJ databases">
        <title>Genomic investigation of the strawberry pathogen Phytophthora fragariae indicates pathogenicity is determined by transcriptional variation in three key races.</title>
        <authorList>
            <person name="Adams T.M."/>
            <person name="Armitage A.D."/>
            <person name="Sobczyk M.K."/>
            <person name="Bates H.J."/>
            <person name="Dunwell J.M."/>
            <person name="Nellist C.F."/>
            <person name="Harrison R.J."/>
        </authorList>
    </citation>
    <scope>NUCLEOTIDE SEQUENCE [LARGE SCALE GENOMIC DNA]</scope>
    <source>
        <strain evidence="2 3">BC-1</strain>
        <strain evidence="1 4">SCRP245</strain>
    </source>
</reference>
<organism evidence="2 3">
    <name type="scientific">Phytophthora fragariae</name>
    <dbReference type="NCBI Taxonomy" id="53985"/>
    <lineage>
        <taxon>Eukaryota</taxon>
        <taxon>Sar</taxon>
        <taxon>Stramenopiles</taxon>
        <taxon>Oomycota</taxon>
        <taxon>Peronosporomycetes</taxon>
        <taxon>Peronosporales</taxon>
        <taxon>Peronosporaceae</taxon>
        <taxon>Phytophthora</taxon>
    </lineage>
</organism>
<evidence type="ECO:0000313" key="1">
    <source>
        <dbReference type="EMBL" id="KAE8973477.1"/>
    </source>
</evidence>
<comment type="caution">
    <text evidence="2">The sequence shown here is derived from an EMBL/GenBank/DDBJ whole genome shotgun (WGS) entry which is preliminary data.</text>
</comment>
<dbReference type="EMBL" id="QXFW01003035">
    <property type="protein sequence ID" value="KAE8973477.1"/>
    <property type="molecule type" value="Genomic_DNA"/>
</dbReference>
<name>A0A6A3XKM9_9STRA</name>
<dbReference type="Proteomes" id="UP000440367">
    <property type="component" value="Unassembled WGS sequence"/>
</dbReference>
<accession>A0A6A3XKM9</accession>
<dbReference type="AlphaFoldDB" id="A0A6A3XKM9"/>
<gene>
    <name evidence="2" type="ORF">PF002_g20689</name>
    <name evidence="1" type="ORF">PF011_g25239</name>
</gene>
<evidence type="ECO:0000313" key="3">
    <source>
        <dbReference type="Proteomes" id="UP000440367"/>
    </source>
</evidence>
<evidence type="ECO:0000313" key="4">
    <source>
        <dbReference type="Proteomes" id="UP000460718"/>
    </source>
</evidence>
<dbReference type="EMBL" id="QXGD01001527">
    <property type="protein sequence ID" value="KAE9204240.1"/>
    <property type="molecule type" value="Genomic_DNA"/>
</dbReference>